<feature type="region of interest" description="Disordered" evidence="1">
    <location>
        <begin position="1"/>
        <end position="32"/>
    </location>
</feature>
<evidence type="ECO:0000313" key="2">
    <source>
        <dbReference type="EnsemblMetazoa" id="OVOC4795.1"/>
    </source>
</evidence>
<evidence type="ECO:0000256" key="1">
    <source>
        <dbReference type="SAM" id="MobiDB-lite"/>
    </source>
</evidence>
<name>A0A8R1XVZ0_ONCVO</name>
<keyword evidence="3" id="KW-1185">Reference proteome</keyword>
<dbReference type="Proteomes" id="UP000024404">
    <property type="component" value="Unassembled WGS sequence"/>
</dbReference>
<accession>A0A8R1XVZ0</accession>
<feature type="region of interest" description="Disordered" evidence="1">
    <location>
        <begin position="55"/>
        <end position="89"/>
    </location>
</feature>
<dbReference type="EnsemblMetazoa" id="OVOC4795.1">
    <property type="protein sequence ID" value="OVOC4795.1"/>
    <property type="gene ID" value="WBGene00241604"/>
</dbReference>
<organism evidence="2 3">
    <name type="scientific">Onchocerca volvulus</name>
    <dbReference type="NCBI Taxonomy" id="6282"/>
    <lineage>
        <taxon>Eukaryota</taxon>
        <taxon>Metazoa</taxon>
        <taxon>Ecdysozoa</taxon>
        <taxon>Nematoda</taxon>
        <taxon>Chromadorea</taxon>
        <taxon>Rhabditida</taxon>
        <taxon>Spirurina</taxon>
        <taxon>Spiruromorpha</taxon>
        <taxon>Filarioidea</taxon>
        <taxon>Onchocercidae</taxon>
        <taxon>Onchocerca</taxon>
    </lineage>
</organism>
<reference evidence="2" key="2">
    <citation type="submission" date="2022-06" db="UniProtKB">
        <authorList>
            <consortium name="EnsemblMetazoa"/>
        </authorList>
    </citation>
    <scope>IDENTIFICATION</scope>
</reference>
<dbReference type="EMBL" id="CMVM020000144">
    <property type="status" value="NOT_ANNOTATED_CDS"/>
    <property type="molecule type" value="Genomic_DNA"/>
</dbReference>
<evidence type="ECO:0000313" key="3">
    <source>
        <dbReference type="Proteomes" id="UP000024404"/>
    </source>
</evidence>
<feature type="compositionally biased region" description="Basic and acidic residues" evidence="1">
    <location>
        <begin position="55"/>
        <end position="86"/>
    </location>
</feature>
<protein>
    <submittedName>
        <fullName evidence="2">Uncharacterized protein</fullName>
    </submittedName>
</protein>
<sequence length="115" mass="13398">MRMTPFSELLRNKNEPFHAKHTRSRGHNDRHTTTDFLTRAMDGLGCCGNNCTVDEMHGENREAEKSKETEKNKGDKGKKEERREGQTCRGVPAMTFVRMTLDRYFHIRQMPGEVR</sequence>
<reference evidence="3" key="1">
    <citation type="submission" date="2013-10" db="EMBL/GenBank/DDBJ databases">
        <title>Genome sequencing of Onchocerca volvulus.</title>
        <authorList>
            <person name="Cotton J."/>
            <person name="Tsai J."/>
            <person name="Stanley E."/>
            <person name="Tracey A."/>
            <person name="Holroyd N."/>
            <person name="Lustigman S."/>
            <person name="Berriman M."/>
        </authorList>
    </citation>
    <scope>NUCLEOTIDE SEQUENCE</scope>
</reference>
<dbReference type="AlphaFoldDB" id="A0A8R1XVZ0"/>
<proteinExistence type="predicted"/>